<evidence type="ECO:0000256" key="4">
    <source>
        <dbReference type="ARBA" id="ARBA00022679"/>
    </source>
</evidence>
<dbReference type="GO" id="GO:0008168">
    <property type="term" value="F:methyltransferase activity"/>
    <property type="evidence" value="ECO:0007669"/>
    <property type="project" value="UniProtKB-KW"/>
</dbReference>
<keyword evidence="3 7" id="KW-0032">Aminotransferase</keyword>
<dbReference type="InterPro" id="IPR006222">
    <property type="entry name" value="GCVT_N"/>
</dbReference>
<dbReference type="PIRSF" id="PIRSF006487">
    <property type="entry name" value="GcvT"/>
    <property type="match status" value="1"/>
</dbReference>
<dbReference type="GO" id="GO:0032259">
    <property type="term" value="P:methylation"/>
    <property type="evidence" value="ECO:0007669"/>
    <property type="project" value="UniProtKB-KW"/>
</dbReference>
<dbReference type="GO" id="GO:0005829">
    <property type="term" value="C:cytosol"/>
    <property type="evidence" value="ECO:0007669"/>
    <property type="project" value="TreeGrafter"/>
</dbReference>
<dbReference type="NCBIfam" id="TIGR00528">
    <property type="entry name" value="gcvT"/>
    <property type="match status" value="1"/>
</dbReference>
<comment type="similarity">
    <text evidence="1 7">Belongs to the GcvT family.</text>
</comment>
<dbReference type="STRING" id="112901.SAMN04488500_11199"/>
<evidence type="ECO:0000259" key="10">
    <source>
        <dbReference type="Pfam" id="PF08669"/>
    </source>
</evidence>
<dbReference type="HAMAP" id="MF_00259">
    <property type="entry name" value="GcvT"/>
    <property type="match status" value="1"/>
</dbReference>
<dbReference type="InterPro" id="IPR029043">
    <property type="entry name" value="GcvT/YgfZ_C"/>
</dbReference>
<dbReference type="GO" id="GO:0004047">
    <property type="term" value="F:aminomethyltransferase activity"/>
    <property type="evidence" value="ECO:0007669"/>
    <property type="project" value="UniProtKB-UniRule"/>
</dbReference>
<keyword evidence="4 7" id="KW-0808">Transferase</keyword>
<dbReference type="GO" id="GO:0008483">
    <property type="term" value="F:transaminase activity"/>
    <property type="evidence" value="ECO:0007669"/>
    <property type="project" value="UniProtKB-KW"/>
</dbReference>
<dbReference type="GO" id="GO:0019464">
    <property type="term" value="P:glycine decarboxylation via glycine cleavage system"/>
    <property type="evidence" value="ECO:0007669"/>
    <property type="project" value="UniProtKB-UniRule"/>
</dbReference>
<proteinExistence type="inferred from homology"/>
<sequence>MTARQTPLYETHVKYGGKIVEFGGWLLPVQYAGIIDEHKVVREKAGLFDVSHMGEVLVKGTDALAFLQKLVTNDVSRMADTQVQYTPMCYPDGGTVDDLLIYRRSQDEYFLVINAANIEKDWNWMKENSAGFNVELTNLSDETAELALQGPLAETILSKLTDTPLDNLRYYWFIPELKVAGKTVMISRTGYTGEDGFEIYCRPGDAAQLWEAVMEAGKPYGLMPAGLGCRDTLRFEAALPLYGHELSATITPIEAGVGKFVSLDKGEFNGRAVLAGRKQTGPIRKIAGFILTGRGIPRADYPVLSEGRRIGTVTTGSYAPTLDKNIGLALVEAEYAKIGQHFDVEIRGKNVPAEVIAKPFYHR</sequence>
<dbReference type="InterPro" id="IPR027266">
    <property type="entry name" value="TrmE/GcvT-like"/>
</dbReference>
<dbReference type="Pfam" id="PF08669">
    <property type="entry name" value="GCV_T_C"/>
    <property type="match status" value="1"/>
</dbReference>
<dbReference type="PANTHER" id="PTHR43757">
    <property type="entry name" value="AMINOMETHYLTRANSFERASE"/>
    <property type="match status" value="1"/>
</dbReference>
<dbReference type="SUPFAM" id="SSF103025">
    <property type="entry name" value="Folate-binding domain"/>
    <property type="match status" value="1"/>
</dbReference>
<dbReference type="OrthoDB" id="9774591at2"/>
<comment type="catalytic activity">
    <reaction evidence="6 7">
        <text>N(6)-[(R)-S(8)-aminomethyldihydrolipoyl]-L-lysyl-[protein] + (6S)-5,6,7,8-tetrahydrofolate = N(6)-[(R)-dihydrolipoyl]-L-lysyl-[protein] + (6R)-5,10-methylene-5,6,7,8-tetrahydrofolate + NH4(+)</text>
        <dbReference type="Rhea" id="RHEA:16945"/>
        <dbReference type="Rhea" id="RHEA-COMP:10475"/>
        <dbReference type="Rhea" id="RHEA-COMP:10492"/>
        <dbReference type="ChEBI" id="CHEBI:15636"/>
        <dbReference type="ChEBI" id="CHEBI:28938"/>
        <dbReference type="ChEBI" id="CHEBI:57453"/>
        <dbReference type="ChEBI" id="CHEBI:83100"/>
        <dbReference type="ChEBI" id="CHEBI:83143"/>
        <dbReference type="EC" id="2.1.2.10"/>
    </reaction>
</comment>
<evidence type="ECO:0000259" key="9">
    <source>
        <dbReference type="Pfam" id="PF01571"/>
    </source>
</evidence>
<protein>
    <recommendedName>
        <fullName evidence="2 7">Aminomethyltransferase</fullName>
        <ecNumber evidence="2 7">2.1.2.10</ecNumber>
    </recommendedName>
    <alternativeName>
        <fullName evidence="5 7">Glycine cleavage system T protein</fullName>
    </alternativeName>
</protein>
<dbReference type="PANTHER" id="PTHR43757:SF2">
    <property type="entry name" value="AMINOMETHYLTRANSFERASE, MITOCHONDRIAL"/>
    <property type="match status" value="1"/>
</dbReference>
<dbReference type="InterPro" id="IPR013977">
    <property type="entry name" value="GcvT_C"/>
</dbReference>
<dbReference type="RefSeq" id="WP_084576335.1">
    <property type="nucleotide sequence ID" value="NZ_CP155572.1"/>
</dbReference>
<comment type="subunit">
    <text evidence="7">The glycine cleavage system is composed of four proteins: P, T, L and H.</text>
</comment>
<evidence type="ECO:0000256" key="2">
    <source>
        <dbReference type="ARBA" id="ARBA00012616"/>
    </source>
</evidence>
<dbReference type="EC" id="2.1.2.10" evidence="2 7"/>
<dbReference type="Gene3D" id="3.30.1360.120">
    <property type="entry name" value="Probable tRNA modification gtpase trme, domain 1"/>
    <property type="match status" value="1"/>
</dbReference>
<dbReference type="GO" id="GO:0005960">
    <property type="term" value="C:glycine cleavage complex"/>
    <property type="evidence" value="ECO:0007669"/>
    <property type="project" value="InterPro"/>
</dbReference>
<dbReference type="InterPro" id="IPR006223">
    <property type="entry name" value="GcvT"/>
</dbReference>
<dbReference type="FunFam" id="3.30.70.1400:FF:000001">
    <property type="entry name" value="Aminomethyltransferase"/>
    <property type="match status" value="1"/>
</dbReference>
<evidence type="ECO:0000256" key="8">
    <source>
        <dbReference type="PIRSR" id="PIRSR006487-1"/>
    </source>
</evidence>
<comment type="function">
    <text evidence="7">The glycine cleavage system catalyzes the degradation of glycine.</text>
</comment>
<dbReference type="Pfam" id="PF01571">
    <property type="entry name" value="GCV_T"/>
    <property type="match status" value="1"/>
</dbReference>
<evidence type="ECO:0000256" key="5">
    <source>
        <dbReference type="ARBA" id="ARBA00031395"/>
    </source>
</evidence>
<dbReference type="AlphaFoldDB" id="A0A1W2CT85"/>
<evidence type="ECO:0000313" key="11">
    <source>
        <dbReference type="EMBL" id="SMC88102.1"/>
    </source>
</evidence>
<dbReference type="Gene3D" id="3.30.70.1400">
    <property type="entry name" value="Aminomethyltransferase beta-barrel domains"/>
    <property type="match status" value="1"/>
</dbReference>
<reference evidence="11 12" key="1">
    <citation type="submission" date="2017-04" db="EMBL/GenBank/DDBJ databases">
        <authorList>
            <person name="Afonso C.L."/>
            <person name="Miller P.J."/>
            <person name="Scott M.A."/>
            <person name="Spackman E."/>
            <person name="Goraichik I."/>
            <person name="Dimitrov K.M."/>
            <person name="Suarez D.L."/>
            <person name="Swayne D.E."/>
        </authorList>
    </citation>
    <scope>NUCLEOTIDE SEQUENCE [LARGE SCALE GENOMIC DNA]</scope>
    <source>
        <strain evidence="11 12">DSM 5090</strain>
    </source>
</reference>
<evidence type="ECO:0000256" key="1">
    <source>
        <dbReference type="ARBA" id="ARBA00008609"/>
    </source>
</evidence>
<keyword evidence="12" id="KW-1185">Reference proteome</keyword>
<evidence type="ECO:0000256" key="6">
    <source>
        <dbReference type="ARBA" id="ARBA00047665"/>
    </source>
</evidence>
<name>A0A1W2CT85_9FIRM</name>
<feature type="domain" description="Aminomethyltransferase C-terminal" evidence="10">
    <location>
        <begin position="284"/>
        <end position="361"/>
    </location>
</feature>
<feature type="domain" description="GCVT N-terminal" evidence="9">
    <location>
        <begin position="8"/>
        <end position="265"/>
    </location>
</feature>
<dbReference type="FunFam" id="2.40.30.110:FF:000003">
    <property type="entry name" value="Aminomethyltransferase"/>
    <property type="match status" value="1"/>
</dbReference>
<dbReference type="InterPro" id="IPR028896">
    <property type="entry name" value="GcvT/YgfZ/DmdA"/>
</dbReference>
<dbReference type="Proteomes" id="UP000192738">
    <property type="component" value="Unassembled WGS sequence"/>
</dbReference>
<accession>A0A1W2CT85</accession>
<organism evidence="11 12">
    <name type="scientific">Sporomusa malonica</name>
    <dbReference type="NCBI Taxonomy" id="112901"/>
    <lineage>
        <taxon>Bacteria</taxon>
        <taxon>Bacillati</taxon>
        <taxon>Bacillota</taxon>
        <taxon>Negativicutes</taxon>
        <taxon>Selenomonadales</taxon>
        <taxon>Sporomusaceae</taxon>
        <taxon>Sporomusa</taxon>
    </lineage>
</organism>
<dbReference type="Gene3D" id="4.10.1250.10">
    <property type="entry name" value="Aminomethyltransferase fragment"/>
    <property type="match status" value="1"/>
</dbReference>
<feature type="binding site" evidence="8">
    <location>
        <position position="198"/>
    </location>
    <ligand>
        <name>substrate</name>
    </ligand>
</feature>
<evidence type="ECO:0000313" key="12">
    <source>
        <dbReference type="Proteomes" id="UP000192738"/>
    </source>
</evidence>
<keyword evidence="11" id="KW-0489">Methyltransferase</keyword>
<dbReference type="EMBL" id="FWXI01000011">
    <property type="protein sequence ID" value="SMC88102.1"/>
    <property type="molecule type" value="Genomic_DNA"/>
</dbReference>
<evidence type="ECO:0000256" key="3">
    <source>
        <dbReference type="ARBA" id="ARBA00022576"/>
    </source>
</evidence>
<dbReference type="InterPro" id="IPR022903">
    <property type="entry name" value="GcvT_bac"/>
</dbReference>
<gene>
    <name evidence="7" type="primary">gcvT</name>
    <name evidence="11" type="ORF">SAMN04488500_11199</name>
</gene>
<evidence type="ECO:0000256" key="7">
    <source>
        <dbReference type="HAMAP-Rule" id="MF_00259"/>
    </source>
</evidence>
<dbReference type="Gene3D" id="2.40.30.110">
    <property type="entry name" value="Aminomethyltransferase beta-barrel domains"/>
    <property type="match status" value="1"/>
</dbReference>
<dbReference type="NCBIfam" id="NF001567">
    <property type="entry name" value="PRK00389.1"/>
    <property type="match status" value="1"/>
</dbReference>
<dbReference type="SUPFAM" id="SSF101790">
    <property type="entry name" value="Aminomethyltransferase beta-barrel domain"/>
    <property type="match status" value="1"/>
</dbReference>